<dbReference type="EMBL" id="SGJD01003147">
    <property type="protein sequence ID" value="KAB0393503.1"/>
    <property type="molecule type" value="Genomic_DNA"/>
</dbReference>
<evidence type="ECO:0000256" key="1">
    <source>
        <dbReference type="ARBA" id="ARBA00004498"/>
    </source>
</evidence>
<evidence type="ECO:0000313" key="18">
    <source>
        <dbReference type="Proteomes" id="UP000437017"/>
    </source>
</evidence>
<dbReference type="InterPro" id="IPR003591">
    <property type="entry name" value="Leu-rich_rpt_typical-subtyp"/>
</dbReference>
<evidence type="ECO:0000256" key="11">
    <source>
        <dbReference type="ARBA" id="ARBA00023157"/>
    </source>
</evidence>
<evidence type="ECO:0000256" key="4">
    <source>
        <dbReference type="ARBA" id="ARBA00018230"/>
    </source>
</evidence>
<dbReference type="PANTHER" id="PTHR45712:SF4">
    <property type="entry name" value="FIBROMODULIN"/>
    <property type="match status" value="1"/>
</dbReference>
<dbReference type="InterPro" id="IPR001611">
    <property type="entry name" value="Leu-rich_rpt"/>
</dbReference>
<evidence type="ECO:0000313" key="17">
    <source>
        <dbReference type="EMBL" id="KAB0393503.1"/>
    </source>
</evidence>
<comment type="caution">
    <text evidence="17">The sequence shown here is derived from an EMBL/GenBank/DDBJ whole genome shotgun (WGS) entry which is preliminary data.</text>
</comment>
<evidence type="ECO:0000256" key="15">
    <source>
        <dbReference type="SAM" id="SignalP"/>
    </source>
</evidence>
<evidence type="ECO:0000256" key="10">
    <source>
        <dbReference type="ARBA" id="ARBA00022974"/>
    </source>
</evidence>
<comment type="subunit">
    <text evidence="3">Binds to type I and type II collagen.</text>
</comment>
<comment type="similarity">
    <text evidence="2">Belongs to the small leucine-rich proteoglycan (SLRP) family. SLRP class II subfamily.</text>
</comment>
<name>A0A643BZR1_BALPH</name>
<dbReference type="Gene3D" id="3.80.10.10">
    <property type="entry name" value="Ribonuclease Inhibitor"/>
    <property type="match status" value="2"/>
</dbReference>
<keyword evidence="7" id="KW-0433">Leucine-rich repeat</keyword>
<evidence type="ECO:0000256" key="7">
    <source>
        <dbReference type="ARBA" id="ARBA00022614"/>
    </source>
</evidence>
<evidence type="ECO:0000256" key="9">
    <source>
        <dbReference type="ARBA" id="ARBA00022737"/>
    </source>
</evidence>
<dbReference type="SUPFAM" id="SSF52058">
    <property type="entry name" value="L domain-like"/>
    <property type="match status" value="1"/>
</dbReference>
<dbReference type="PANTHER" id="PTHR45712">
    <property type="entry name" value="AGAP008170-PA"/>
    <property type="match status" value="1"/>
</dbReference>
<keyword evidence="9" id="KW-0677">Repeat</keyword>
<dbReference type="SMART" id="SM00369">
    <property type="entry name" value="LRR_TYP"/>
    <property type="match status" value="4"/>
</dbReference>
<evidence type="ECO:0000259" key="16">
    <source>
        <dbReference type="SMART" id="SM00013"/>
    </source>
</evidence>
<dbReference type="AlphaFoldDB" id="A0A643BZR1"/>
<keyword evidence="12" id="KW-0325">Glycoprotein</keyword>
<keyword evidence="18" id="KW-1185">Reference proteome</keyword>
<sequence>MLLAARGTDNSLHERDNMQWVSLLLLAGLCSLSRAQYEEDTHWWFHYLRNQQSTYYDPYDPYPYEPYEPYPYGGEEGPAYAYGSPPPPEPRDCPQECDCPPNFPTAMYCDNRNLKYLPFVPSRMKYVYFQNNQISSIQEGVFDNATGLLWIALHGNQIISDKVPDGLPSALEQLYLEHNNVYSVPDSYFRGSPKLLYVRLSHNSLTNNGLASNTFNSSSLLELDLSYNQLQKIPPVNTNLENLYLQGNRINEFSISSFCTVVDVMNFSKLQVLRLDGNEIKRSAMPPDAPLCLRLASLIEI</sequence>
<evidence type="ECO:0000256" key="5">
    <source>
        <dbReference type="ARBA" id="ARBA00022525"/>
    </source>
</evidence>
<evidence type="ECO:0000256" key="6">
    <source>
        <dbReference type="ARBA" id="ARBA00022530"/>
    </source>
</evidence>
<evidence type="ECO:0000256" key="8">
    <source>
        <dbReference type="ARBA" id="ARBA00022729"/>
    </source>
</evidence>
<dbReference type="InterPro" id="IPR000372">
    <property type="entry name" value="LRRNT"/>
</dbReference>
<feature type="domain" description="LRRNT" evidence="16">
    <location>
        <begin position="92"/>
        <end position="126"/>
    </location>
</feature>
<keyword evidence="11" id="KW-1015">Disulfide bond</keyword>
<evidence type="ECO:0000256" key="12">
    <source>
        <dbReference type="ARBA" id="ARBA00023180"/>
    </source>
</evidence>
<gene>
    <name evidence="17" type="ORF">E2I00_015068</name>
</gene>
<dbReference type="Proteomes" id="UP000437017">
    <property type="component" value="Unassembled WGS sequence"/>
</dbReference>
<feature type="chain" id="PRO_5024968724" description="Fibromodulin" evidence="15">
    <location>
        <begin position="36"/>
        <end position="301"/>
    </location>
</feature>
<dbReference type="Pfam" id="PF00560">
    <property type="entry name" value="LRR_1"/>
    <property type="match status" value="1"/>
</dbReference>
<comment type="subcellular location">
    <subcellularLocation>
        <location evidence="1">Secreted</location>
        <location evidence="1">Extracellular space</location>
        <location evidence="1">Extracellular matrix</location>
    </subcellularLocation>
</comment>
<accession>A0A643BZR1</accession>
<comment type="function">
    <text evidence="13">Affects the rate of fibrils formation. May have a primary role in collagen fibrillogenesis.</text>
</comment>
<dbReference type="SMART" id="SM00013">
    <property type="entry name" value="LRRNT"/>
    <property type="match status" value="1"/>
</dbReference>
<feature type="signal peptide" evidence="15">
    <location>
        <begin position="1"/>
        <end position="35"/>
    </location>
</feature>
<reference evidence="17 18" key="1">
    <citation type="journal article" date="2019" name="PLoS ONE">
        <title>Genomic analyses reveal an absence of contemporary introgressive admixture between fin whales and blue whales, despite known hybrids.</title>
        <authorList>
            <person name="Westbury M.V."/>
            <person name="Petersen B."/>
            <person name="Lorenzen E.D."/>
        </authorList>
    </citation>
    <scope>NUCLEOTIDE SEQUENCE [LARGE SCALE GENOMIC DNA]</scope>
    <source>
        <strain evidence="17">FinWhale-01</strain>
    </source>
</reference>
<dbReference type="PROSITE" id="PS51450">
    <property type="entry name" value="LRR"/>
    <property type="match status" value="1"/>
</dbReference>
<evidence type="ECO:0000256" key="3">
    <source>
        <dbReference type="ARBA" id="ARBA00011226"/>
    </source>
</evidence>
<organism evidence="17 18">
    <name type="scientific">Balaenoptera physalus</name>
    <name type="common">Fin whale</name>
    <name type="synonym">Balaena physalus</name>
    <dbReference type="NCBI Taxonomy" id="9770"/>
    <lineage>
        <taxon>Eukaryota</taxon>
        <taxon>Metazoa</taxon>
        <taxon>Chordata</taxon>
        <taxon>Craniata</taxon>
        <taxon>Vertebrata</taxon>
        <taxon>Euteleostomi</taxon>
        <taxon>Mammalia</taxon>
        <taxon>Eutheria</taxon>
        <taxon>Laurasiatheria</taxon>
        <taxon>Artiodactyla</taxon>
        <taxon>Whippomorpha</taxon>
        <taxon>Cetacea</taxon>
        <taxon>Mysticeti</taxon>
        <taxon>Balaenopteridae</taxon>
        <taxon>Balaenoptera</taxon>
    </lineage>
</organism>
<evidence type="ECO:0000256" key="2">
    <source>
        <dbReference type="ARBA" id="ARBA00005818"/>
    </source>
</evidence>
<dbReference type="InterPro" id="IPR032675">
    <property type="entry name" value="LRR_dom_sf"/>
</dbReference>
<dbReference type="FunFam" id="3.80.10.10:FF:000073">
    <property type="entry name" value="Lumican"/>
    <property type="match status" value="1"/>
</dbReference>
<keyword evidence="6" id="KW-0272">Extracellular matrix</keyword>
<dbReference type="Pfam" id="PF01462">
    <property type="entry name" value="LRRNT"/>
    <property type="match status" value="1"/>
</dbReference>
<protein>
    <recommendedName>
        <fullName evidence="4">Fibromodulin</fullName>
    </recommendedName>
    <alternativeName>
        <fullName evidence="14">Keratan sulfate proteoglycan fibromodulin</fullName>
    </alternativeName>
</protein>
<evidence type="ECO:0000256" key="14">
    <source>
        <dbReference type="ARBA" id="ARBA00032216"/>
    </source>
</evidence>
<dbReference type="GO" id="GO:0005615">
    <property type="term" value="C:extracellular space"/>
    <property type="evidence" value="ECO:0007669"/>
    <property type="project" value="TreeGrafter"/>
</dbReference>
<evidence type="ECO:0000256" key="13">
    <source>
        <dbReference type="ARBA" id="ARBA00025136"/>
    </source>
</evidence>
<dbReference type="InterPro" id="IPR050333">
    <property type="entry name" value="SLRP"/>
</dbReference>
<dbReference type="OrthoDB" id="1668230at2759"/>
<proteinExistence type="inferred from homology"/>
<keyword evidence="10" id="KW-0654">Proteoglycan</keyword>
<keyword evidence="8 15" id="KW-0732">Signal</keyword>
<dbReference type="Pfam" id="PF13855">
    <property type="entry name" value="LRR_8"/>
    <property type="match status" value="1"/>
</dbReference>
<keyword evidence="5" id="KW-0964">Secreted</keyword>